<dbReference type="InterPro" id="IPR009014">
    <property type="entry name" value="Transketo_C/PFOR_II"/>
</dbReference>
<evidence type="ECO:0000256" key="6">
    <source>
        <dbReference type="ARBA" id="ARBA00051231"/>
    </source>
</evidence>
<evidence type="ECO:0000313" key="9">
    <source>
        <dbReference type="Proteomes" id="UP001497497"/>
    </source>
</evidence>
<dbReference type="Gene3D" id="3.40.50.970">
    <property type="match status" value="1"/>
</dbReference>
<comment type="cofactor">
    <cofactor evidence="1">
        <name>thiamine diphosphate</name>
        <dbReference type="ChEBI" id="CHEBI:58937"/>
    </cofactor>
</comment>
<dbReference type="Gene3D" id="3.40.50.920">
    <property type="match status" value="1"/>
</dbReference>
<dbReference type="GO" id="GO:0004739">
    <property type="term" value="F:pyruvate dehydrogenase (acetyl-transferring) activity"/>
    <property type="evidence" value="ECO:0007669"/>
    <property type="project" value="UniProtKB-EC"/>
</dbReference>
<dbReference type="AlphaFoldDB" id="A0AAV2ISW8"/>
<dbReference type="SMART" id="SM00861">
    <property type="entry name" value="Transket_pyr"/>
    <property type="match status" value="1"/>
</dbReference>
<dbReference type="InterPro" id="IPR033248">
    <property type="entry name" value="Transketolase_C"/>
</dbReference>
<evidence type="ECO:0000256" key="1">
    <source>
        <dbReference type="ARBA" id="ARBA00001964"/>
    </source>
</evidence>
<feature type="domain" description="Transketolase-like pyrimidine-binding" evidence="7">
    <location>
        <begin position="16"/>
        <end position="191"/>
    </location>
</feature>
<gene>
    <name evidence="8" type="ORF">GSLYS_00022189001</name>
</gene>
<accession>A0AAV2ISW8</accession>
<evidence type="ECO:0000256" key="2">
    <source>
        <dbReference type="ARBA" id="ARBA00016220"/>
    </source>
</evidence>
<comment type="caution">
    <text evidence="8">The sequence shown here is derived from an EMBL/GenBank/DDBJ whole genome shotgun (WGS) entry which is preliminary data.</text>
</comment>
<comment type="catalytic activity">
    <reaction evidence="6">
        <text>N(6)-[(R)-lipoyl]-L-lysyl-[protein] + pyruvate + H(+) = N(6)-[(R)-S(8)-acetyldihydrolipoyl]-L-lysyl-[protein] + CO2</text>
        <dbReference type="Rhea" id="RHEA:19189"/>
        <dbReference type="Rhea" id="RHEA-COMP:10474"/>
        <dbReference type="Rhea" id="RHEA-COMP:10478"/>
        <dbReference type="ChEBI" id="CHEBI:15361"/>
        <dbReference type="ChEBI" id="CHEBI:15378"/>
        <dbReference type="ChEBI" id="CHEBI:16526"/>
        <dbReference type="ChEBI" id="CHEBI:83099"/>
        <dbReference type="ChEBI" id="CHEBI:83111"/>
        <dbReference type="EC" id="1.2.4.1"/>
    </reaction>
</comment>
<sequence length="339" mass="37111">CSRLTVYCSLIIMAEMTIRDALNAALREELIRDENVFIIGEEVAEYDGAYKVTRGLWKEFGDKRVVDSPITELGFAALGVGAAMAGLRPVVEFMTWNFSILAADQIINHAAKMLYMSGGQFNVPIVFRGPNGSAYQVSSQHSQALEAFYANFPGLKVVMPSTAADAKGLLKSAIRDNNPVVFLEQETMYGMKSEVPEDEDFLVPLGVADVKREGMDCTIVARSFTVPQALKAAEIMQKDFDVSVEVVDPRTIKPLDIDTIVASVKKTNRLVVAEESHAFASVGAEISHQVMENAFDYLDAPIKRISCAEAPMPYARNLEVAALPSVEKIVAAVKEVCYL</sequence>
<evidence type="ECO:0000313" key="8">
    <source>
        <dbReference type="EMBL" id="CAL1548872.1"/>
    </source>
</evidence>
<dbReference type="NCBIfam" id="NF006667">
    <property type="entry name" value="PRK09212.1"/>
    <property type="match status" value="1"/>
</dbReference>
<evidence type="ECO:0000259" key="7">
    <source>
        <dbReference type="SMART" id="SM00861"/>
    </source>
</evidence>
<name>A0AAV2ISW8_LYMST</name>
<dbReference type="InterPro" id="IPR005475">
    <property type="entry name" value="Transketolase-like_Pyr-bd"/>
</dbReference>
<feature type="non-terminal residue" evidence="8">
    <location>
        <position position="1"/>
    </location>
</feature>
<keyword evidence="3" id="KW-0560">Oxidoreductase</keyword>
<keyword evidence="9" id="KW-1185">Reference proteome</keyword>
<dbReference type="EMBL" id="CAXITT010001992">
    <property type="protein sequence ID" value="CAL1548872.1"/>
    <property type="molecule type" value="Genomic_DNA"/>
</dbReference>
<dbReference type="CDD" id="cd07036">
    <property type="entry name" value="TPP_PYR_E1-PDHc-beta_like"/>
    <property type="match status" value="1"/>
</dbReference>
<evidence type="ECO:0000256" key="3">
    <source>
        <dbReference type="ARBA" id="ARBA00023002"/>
    </source>
</evidence>
<dbReference type="FunFam" id="3.40.50.920:FF:000001">
    <property type="entry name" value="Pyruvate dehydrogenase E1 beta subunit"/>
    <property type="match status" value="1"/>
</dbReference>
<dbReference type="Proteomes" id="UP001497497">
    <property type="component" value="Unassembled WGS sequence"/>
</dbReference>
<reference evidence="8 9" key="1">
    <citation type="submission" date="2024-04" db="EMBL/GenBank/DDBJ databases">
        <authorList>
            <consortium name="Genoscope - CEA"/>
            <person name="William W."/>
        </authorList>
    </citation>
    <scope>NUCLEOTIDE SEQUENCE [LARGE SCALE GENOMIC DNA]</scope>
</reference>
<evidence type="ECO:0000256" key="4">
    <source>
        <dbReference type="ARBA" id="ARBA00023052"/>
    </source>
</evidence>
<dbReference type="PANTHER" id="PTHR43257">
    <property type="entry name" value="PYRUVATE DEHYDROGENASE E1 COMPONENT BETA SUBUNIT"/>
    <property type="match status" value="1"/>
</dbReference>
<organism evidence="8 9">
    <name type="scientific">Lymnaea stagnalis</name>
    <name type="common">Great pond snail</name>
    <name type="synonym">Helix stagnalis</name>
    <dbReference type="NCBI Taxonomy" id="6523"/>
    <lineage>
        <taxon>Eukaryota</taxon>
        <taxon>Metazoa</taxon>
        <taxon>Spiralia</taxon>
        <taxon>Lophotrochozoa</taxon>
        <taxon>Mollusca</taxon>
        <taxon>Gastropoda</taxon>
        <taxon>Heterobranchia</taxon>
        <taxon>Euthyneura</taxon>
        <taxon>Panpulmonata</taxon>
        <taxon>Hygrophila</taxon>
        <taxon>Lymnaeoidea</taxon>
        <taxon>Lymnaeidae</taxon>
        <taxon>Lymnaea</taxon>
    </lineage>
</organism>
<comment type="function">
    <text evidence="5">The pyruvate dehydrogenase complex catalyzes the overall conversion of pyruvate to acetyl-CoA and CO(2). It contains multiple copies of three enzymatic components: pyruvate dehydrogenase (E1), dihydrolipoamide acetyltransferase (E2) and lipoamide dehydrogenase (E3).</text>
</comment>
<proteinExistence type="predicted"/>
<dbReference type="SUPFAM" id="SSF52518">
    <property type="entry name" value="Thiamin diphosphate-binding fold (THDP-binding)"/>
    <property type="match status" value="1"/>
</dbReference>
<dbReference type="NCBIfam" id="NF008854">
    <property type="entry name" value="PRK11892.1"/>
    <property type="match status" value="1"/>
</dbReference>
<dbReference type="FunFam" id="3.40.50.970:FF:000001">
    <property type="entry name" value="Pyruvate dehydrogenase E1 beta subunit"/>
    <property type="match status" value="1"/>
</dbReference>
<dbReference type="SUPFAM" id="SSF52922">
    <property type="entry name" value="TK C-terminal domain-like"/>
    <property type="match status" value="1"/>
</dbReference>
<evidence type="ECO:0000256" key="5">
    <source>
        <dbReference type="ARBA" id="ARBA00025211"/>
    </source>
</evidence>
<dbReference type="PANTHER" id="PTHR43257:SF2">
    <property type="entry name" value="PYRUVATE DEHYDROGENASE E1 COMPONENT SUBUNIT BETA"/>
    <property type="match status" value="1"/>
</dbReference>
<dbReference type="InterPro" id="IPR029061">
    <property type="entry name" value="THDP-binding"/>
</dbReference>
<dbReference type="Pfam" id="PF02779">
    <property type="entry name" value="Transket_pyr"/>
    <property type="match status" value="1"/>
</dbReference>
<protein>
    <recommendedName>
        <fullName evidence="2">Pyruvate dehydrogenase E1 component subunit beta, mitochondrial</fullName>
    </recommendedName>
</protein>
<dbReference type="Pfam" id="PF02780">
    <property type="entry name" value="Transketolase_C"/>
    <property type="match status" value="1"/>
</dbReference>
<keyword evidence="4" id="KW-0786">Thiamine pyrophosphate</keyword>